<keyword evidence="3" id="KW-1185">Reference proteome</keyword>
<dbReference type="PANTHER" id="PTHR30336">
    <property type="entry name" value="INNER MEMBRANE PROTEIN, PROBABLE PERMEASE"/>
    <property type="match status" value="1"/>
</dbReference>
<dbReference type="AlphaFoldDB" id="A0A6V8MCT6"/>
<dbReference type="GO" id="GO:0005886">
    <property type="term" value="C:plasma membrane"/>
    <property type="evidence" value="ECO:0007669"/>
    <property type="project" value="TreeGrafter"/>
</dbReference>
<evidence type="ECO:0000313" key="3">
    <source>
        <dbReference type="Proteomes" id="UP000556026"/>
    </source>
</evidence>
<reference evidence="3" key="1">
    <citation type="submission" date="2020-06" db="EMBL/GenBank/DDBJ databases">
        <title>Draft genomic sequence of Geomonas sp. Red330.</title>
        <authorList>
            <person name="Itoh H."/>
            <person name="Zhenxing X."/>
            <person name="Ushijima N."/>
            <person name="Masuda Y."/>
            <person name="Shiratori Y."/>
            <person name="Senoo K."/>
        </authorList>
    </citation>
    <scope>NUCLEOTIDE SEQUENCE [LARGE SCALE GENOMIC DNA]</scope>
    <source>
        <strain evidence="3">Red330</strain>
    </source>
</reference>
<gene>
    <name evidence="2" type="ORF">GMST_00920</name>
</gene>
<dbReference type="PANTHER" id="PTHR30336:SF20">
    <property type="entry name" value="DUF218 DOMAIN-CONTAINING PROTEIN"/>
    <property type="match status" value="1"/>
</dbReference>
<comment type="caution">
    <text evidence="2">The sequence shown here is derived from an EMBL/GenBank/DDBJ whole genome shotgun (WGS) entry which is preliminary data.</text>
</comment>
<dbReference type="InterPro" id="IPR003848">
    <property type="entry name" value="DUF218"/>
</dbReference>
<evidence type="ECO:0000259" key="1">
    <source>
        <dbReference type="Pfam" id="PF02698"/>
    </source>
</evidence>
<feature type="domain" description="DUF218" evidence="1">
    <location>
        <begin position="56"/>
        <end position="187"/>
    </location>
</feature>
<dbReference type="Pfam" id="PF02698">
    <property type="entry name" value="DUF218"/>
    <property type="match status" value="1"/>
</dbReference>
<dbReference type="EMBL" id="BLXX01000001">
    <property type="protein sequence ID" value="GFO57767.1"/>
    <property type="molecule type" value="Genomic_DNA"/>
</dbReference>
<evidence type="ECO:0000313" key="2">
    <source>
        <dbReference type="EMBL" id="GFO57767.1"/>
    </source>
</evidence>
<proteinExistence type="predicted"/>
<sequence>MQSLRGILARWVRLVRWSRTSPLLRGGCIVLLTALSAVPATAGFALAAAGVAEPAAIVVLGGSWRARTAHAAALYRAGRAPFVVLADDGGRKGWSRQYQRNLSAVETGELELKKRGVPRDAIIRCRFRKSGTLYDALAVKEVVLARGFTRIFLVTSDYHAFRAQWTFRRVFRGLPVDIVSAPVPSAPQDYPFRLVEFPKMTWYWLAYGLGTDPSRW</sequence>
<dbReference type="CDD" id="cd06259">
    <property type="entry name" value="YdcF-like"/>
    <property type="match status" value="1"/>
</dbReference>
<accession>A0A6V8MCT6</accession>
<name>A0A6V8MCT6_9BACT</name>
<dbReference type="Proteomes" id="UP000556026">
    <property type="component" value="Unassembled WGS sequence"/>
</dbReference>
<organism evidence="2 3">
    <name type="scientific">Geomonas silvestris</name>
    <dbReference type="NCBI Taxonomy" id="2740184"/>
    <lineage>
        <taxon>Bacteria</taxon>
        <taxon>Pseudomonadati</taxon>
        <taxon>Thermodesulfobacteriota</taxon>
        <taxon>Desulfuromonadia</taxon>
        <taxon>Geobacterales</taxon>
        <taxon>Geobacteraceae</taxon>
        <taxon>Geomonas</taxon>
    </lineage>
</organism>
<protein>
    <recommendedName>
        <fullName evidence="1">DUF218 domain-containing protein</fullName>
    </recommendedName>
</protein>
<dbReference type="InterPro" id="IPR014729">
    <property type="entry name" value="Rossmann-like_a/b/a_fold"/>
</dbReference>
<dbReference type="Gene3D" id="3.40.50.620">
    <property type="entry name" value="HUPs"/>
    <property type="match status" value="1"/>
</dbReference>
<dbReference type="InterPro" id="IPR051599">
    <property type="entry name" value="Cell_Envelope_Assoc"/>
</dbReference>